<protein>
    <submittedName>
        <fullName evidence="1">GL24451</fullName>
    </submittedName>
</protein>
<dbReference type="AlphaFoldDB" id="B4GUL8"/>
<gene>
    <name evidence="1" type="primary">Dper\GL24451</name>
    <name evidence="1" type="ORF">Dper_GL24451</name>
</gene>
<sequence>MSMDIRYMTKSWRSFVCKGRTAMKSICHLRKLISDAEYRLNNLHNERGLRTGDKQIRVLNERLANPMATMKMILDKLLIIRDKTCQYLSTTRMCMDDEILCNYEITPNLRTPQLLEILEFLRSRFDPEWEVKEMVVLALDNIGSAEDMEMLIDAWGNCRHAGGEEFSQKLNEYLDALMGNH</sequence>
<name>B4GUL8_DROPE</name>
<dbReference type="EMBL" id="CH479191">
    <property type="protein sequence ID" value="EDW26301.1"/>
    <property type="molecule type" value="Genomic_DNA"/>
</dbReference>
<evidence type="ECO:0000313" key="1">
    <source>
        <dbReference type="EMBL" id="EDW26301.1"/>
    </source>
</evidence>
<dbReference type="OrthoDB" id="7987047at2759"/>
<dbReference type="OMA" id="EWEIKEM"/>
<reference evidence="1 2" key="1">
    <citation type="journal article" date="2007" name="Nature">
        <title>Evolution of genes and genomes on the Drosophila phylogeny.</title>
        <authorList>
            <consortium name="Drosophila 12 Genomes Consortium"/>
            <person name="Clark A.G."/>
            <person name="Eisen M.B."/>
            <person name="Smith D.R."/>
            <person name="Bergman C.M."/>
            <person name="Oliver B."/>
            <person name="Markow T.A."/>
            <person name="Kaufman T.C."/>
            <person name="Kellis M."/>
            <person name="Gelbart W."/>
            <person name="Iyer V.N."/>
            <person name="Pollard D.A."/>
            <person name="Sackton T.B."/>
            <person name="Larracuente A.M."/>
            <person name="Singh N.D."/>
            <person name="Abad J.P."/>
            <person name="Abt D.N."/>
            <person name="Adryan B."/>
            <person name="Aguade M."/>
            <person name="Akashi H."/>
            <person name="Anderson W.W."/>
            <person name="Aquadro C.F."/>
            <person name="Ardell D.H."/>
            <person name="Arguello R."/>
            <person name="Artieri C.G."/>
            <person name="Barbash D.A."/>
            <person name="Barker D."/>
            <person name="Barsanti P."/>
            <person name="Batterham P."/>
            <person name="Batzoglou S."/>
            <person name="Begun D."/>
            <person name="Bhutkar A."/>
            <person name="Blanco E."/>
            <person name="Bosak S.A."/>
            <person name="Bradley R.K."/>
            <person name="Brand A.D."/>
            <person name="Brent M.R."/>
            <person name="Brooks A.N."/>
            <person name="Brown R.H."/>
            <person name="Butlin R.K."/>
            <person name="Caggese C."/>
            <person name="Calvi B.R."/>
            <person name="Bernardo de Carvalho A."/>
            <person name="Caspi A."/>
            <person name="Castrezana S."/>
            <person name="Celniker S.E."/>
            <person name="Chang J.L."/>
            <person name="Chapple C."/>
            <person name="Chatterji S."/>
            <person name="Chinwalla A."/>
            <person name="Civetta A."/>
            <person name="Clifton S.W."/>
            <person name="Comeron J.M."/>
            <person name="Costello J.C."/>
            <person name="Coyne J.A."/>
            <person name="Daub J."/>
            <person name="David R.G."/>
            <person name="Delcher A.L."/>
            <person name="Delehaunty K."/>
            <person name="Do C.B."/>
            <person name="Ebling H."/>
            <person name="Edwards K."/>
            <person name="Eickbush T."/>
            <person name="Evans J.D."/>
            <person name="Filipski A."/>
            <person name="Findeiss S."/>
            <person name="Freyhult E."/>
            <person name="Fulton L."/>
            <person name="Fulton R."/>
            <person name="Garcia A.C."/>
            <person name="Gardiner A."/>
            <person name="Garfield D.A."/>
            <person name="Garvin B.E."/>
            <person name="Gibson G."/>
            <person name="Gilbert D."/>
            <person name="Gnerre S."/>
            <person name="Godfrey J."/>
            <person name="Good R."/>
            <person name="Gotea V."/>
            <person name="Gravely B."/>
            <person name="Greenberg A.J."/>
            <person name="Griffiths-Jones S."/>
            <person name="Gross S."/>
            <person name="Guigo R."/>
            <person name="Gustafson E.A."/>
            <person name="Haerty W."/>
            <person name="Hahn M.W."/>
            <person name="Halligan D.L."/>
            <person name="Halpern A.L."/>
            <person name="Halter G.M."/>
            <person name="Han M.V."/>
            <person name="Heger A."/>
            <person name="Hillier L."/>
            <person name="Hinrichs A.S."/>
            <person name="Holmes I."/>
            <person name="Hoskins R.A."/>
            <person name="Hubisz M.J."/>
            <person name="Hultmark D."/>
            <person name="Huntley M.A."/>
            <person name="Jaffe D.B."/>
            <person name="Jagadeeshan S."/>
            <person name="Jeck W.R."/>
            <person name="Johnson J."/>
            <person name="Jones C.D."/>
            <person name="Jordan W.C."/>
            <person name="Karpen G.H."/>
            <person name="Kataoka E."/>
            <person name="Keightley P.D."/>
            <person name="Kheradpour P."/>
            <person name="Kirkness E.F."/>
            <person name="Koerich L.B."/>
            <person name="Kristiansen K."/>
            <person name="Kudrna D."/>
            <person name="Kulathinal R.J."/>
            <person name="Kumar S."/>
            <person name="Kwok R."/>
            <person name="Lander E."/>
            <person name="Langley C.H."/>
            <person name="Lapoint R."/>
            <person name="Lazzaro B.P."/>
            <person name="Lee S.J."/>
            <person name="Levesque L."/>
            <person name="Li R."/>
            <person name="Lin C.F."/>
            <person name="Lin M.F."/>
            <person name="Lindblad-Toh K."/>
            <person name="Llopart A."/>
            <person name="Long M."/>
            <person name="Low L."/>
            <person name="Lozovsky E."/>
            <person name="Lu J."/>
            <person name="Luo M."/>
            <person name="Machado C.A."/>
            <person name="Makalowski W."/>
            <person name="Marzo M."/>
            <person name="Matsuda M."/>
            <person name="Matzkin L."/>
            <person name="McAllister B."/>
            <person name="McBride C.S."/>
            <person name="McKernan B."/>
            <person name="McKernan K."/>
            <person name="Mendez-Lago M."/>
            <person name="Minx P."/>
            <person name="Mollenhauer M.U."/>
            <person name="Montooth K."/>
            <person name="Mount S.M."/>
            <person name="Mu X."/>
            <person name="Myers E."/>
            <person name="Negre B."/>
            <person name="Newfeld S."/>
            <person name="Nielsen R."/>
            <person name="Noor M.A."/>
            <person name="O'Grady P."/>
            <person name="Pachter L."/>
            <person name="Papaceit M."/>
            <person name="Parisi M.J."/>
            <person name="Parisi M."/>
            <person name="Parts L."/>
            <person name="Pedersen J.S."/>
            <person name="Pesole G."/>
            <person name="Phillippy A.M."/>
            <person name="Ponting C.P."/>
            <person name="Pop M."/>
            <person name="Porcelli D."/>
            <person name="Powell J.R."/>
            <person name="Prohaska S."/>
            <person name="Pruitt K."/>
            <person name="Puig M."/>
            <person name="Quesneville H."/>
            <person name="Ram K.R."/>
            <person name="Rand D."/>
            <person name="Rasmussen M.D."/>
            <person name="Reed L.K."/>
            <person name="Reenan R."/>
            <person name="Reily A."/>
            <person name="Remington K.A."/>
            <person name="Rieger T.T."/>
            <person name="Ritchie M.G."/>
            <person name="Robin C."/>
            <person name="Rogers Y.H."/>
            <person name="Rohde C."/>
            <person name="Rozas J."/>
            <person name="Rubenfield M.J."/>
            <person name="Ruiz A."/>
            <person name="Russo S."/>
            <person name="Salzberg S.L."/>
            <person name="Sanchez-Gracia A."/>
            <person name="Saranga D.J."/>
            <person name="Sato H."/>
            <person name="Schaeffer S.W."/>
            <person name="Schatz M.C."/>
            <person name="Schlenke T."/>
            <person name="Schwartz R."/>
            <person name="Segarra C."/>
            <person name="Singh R.S."/>
            <person name="Sirot L."/>
            <person name="Sirota M."/>
            <person name="Sisneros N.B."/>
            <person name="Smith C.D."/>
            <person name="Smith T.F."/>
            <person name="Spieth J."/>
            <person name="Stage D.E."/>
            <person name="Stark A."/>
            <person name="Stephan W."/>
            <person name="Strausberg R.L."/>
            <person name="Strempel S."/>
            <person name="Sturgill D."/>
            <person name="Sutton G."/>
            <person name="Sutton G.G."/>
            <person name="Tao W."/>
            <person name="Teichmann S."/>
            <person name="Tobari Y.N."/>
            <person name="Tomimura Y."/>
            <person name="Tsolas J.M."/>
            <person name="Valente V.L."/>
            <person name="Venter E."/>
            <person name="Venter J.C."/>
            <person name="Vicario S."/>
            <person name="Vieira F.G."/>
            <person name="Vilella A.J."/>
            <person name="Villasante A."/>
            <person name="Walenz B."/>
            <person name="Wang J."/>
            <person name="Wasserman M."/>
            <person name="Watts T."/>
            <person name="Wilson D."/>
            <person name="Wilson R.K."/>
            <person name="Wing R.A."/>
            <person name="Wolfner M.F."/>
            <person name="Wong A."/>
            <person name="Wong G.K."/>
            <person name="Wu C.I."/>
            <person name="Wu G."/>
            <person name="Yamamoto D."/>
            <person name="Yang H.P."/>
            <person name="Yang S.P."/>
            <person name="Yorke J.A."/>
            <person name="Yoshida K."/>
            <person name="Zdobnov E."/>
            <person name="Zhang P."/>
            <person name="Zhang Y."/>
            <person name="Zimin A.V."/>
            <person name="Baldwin J."/>
            <person name="Abdouelleil A."/>
            <person name="Abdulkadir J."/>
            <person name="Abebe A."/>
            <person name="Abera B."/>
            <person name="Abreu J."/>
            <person name="Acer S.C."/>
            <person name="Aftuck L."/>
            <person name="Alexander A."/>
            <person name="An P."/>
            <person name="Anderson E."/>
            <person name="Anderson S."/>
            <person name="Arachi H."/>
            <person name="Azer M."/>
            <person name="Bachantsang P."/>
            <person name="Barry A."/>
            <person name="Bayul T."/>
            <person name="Berlin A."/>
            <person name="Bessette D."/>
            <person name="Bloom T."/>
            <person name="Blye J."/>
            <person name="Boguslavskiy L."/>
            <person name="Bonnet C."/>
            <person name="Boukhgalter B."/>
            <person name="Bourzgui I."/>
            <person name="Brown A."/>
            <person name="Cahill P."/>
            <person name="Channer S."/>
            <person name="Cheshatsang Y."/>
            <person name="Chuda L."/>
            <person name="Citroen M."/>
            <person name="Collymore A."/>
            <person name="Cooke P."/>
            <person name="Costello M."/>
            <person name="D'Aco K."/>
            <person name="Daza R."/>
            <person name="De Haan G."/>
            <person name="DeGray S."/>
            <person name="DeMaso C."/>
            <person name="Dhargay N."/>
            <person name="Dooley K."/>
            <person name="Dooley E."/>
            <person name="Doricent M."/>
            <person name="Dorje P."/>
            <person name="Dorjee K."/>
            <person name="Dupes A."/>
            <person name="Elong R."/>
            <person name="Falk J."/>
            <person name="Farina A."/>
            <person name="Faro S."/>
            <person name="Ferguson D."/>
            <person name="Fisher S."/>
            <person name="Foley C.D."/>
            <person name="Franke A."/>
            <person name="Friedrich D."/>
            <person name="Gadbois L."/>
            <person name="Gearin G."/>
            <person name="Gearin C.R."/>
            <person name="Giannoukos G."/>
            <person name="Goode T."/>
            <person name="Graham J."/>
            <person name="Grandbois E."/>
            <person name="Grewal S."/>
            <person name="Gyaltsen K."/>
            <person name="Hafez N."/>
            <person name="Hagos B."/>
            <person name="Hall J."/>
            <person name="Henson C."/>
            <person name="Hollinger A."/>
            <person name="Honan T."/>
            <person name="Huard M.D."/>
            <person name="Hughes L."/>
            <person name="Hurhula B."/>
            <person name="Husby M.E."/>
            <person name="Kamat A."/>
            <person name="Kanga B."/>
            <person name="Kashin S."/>
            <person name="Khazanovich D."/>
            <person name="Kisner P."/>
            <person name="Lance K."/>
            <person name="Lara M."/>
            <person name="Lee W."/>
            <person name="Lennon N."/>
            <person name="Letendre F."/>
            <person name="LeVine R."/>
            <person name="Lipovsky A."/>
            <person name="Liu X."/>
            <person name="Liu J."/>
            <person name="Liu S."/>
            <person name="Lokyitsang T."/>
            <person name="Lokyitsang Y."/>
            <person name="Lubonja R."/>
            <person name="Lui A."/>
            <person name="MacDonald P."/>
            <person name="Magnisalis V."/>
            <person name="Maru K."/>
            <person name="Matthews C."/>
            <person name="McCusker W."/>
            <person name="McDonough S."/>
            <person name="Mehta T."/>
            <person name="Meldrim J."/>
            <person name="Meneus L."/>
            <person name="Mihai O."/>
            <person name="Mihalev A."/>
            <person name="Mihova T."/>
            <person name="Mittelman R."/>
            <person name="Mlenga V."/>
            <person name="Montmayeur A."/>
            <person name="Mulrain L."/>
            <person name="Navidi A."/>
            <person name="Naylor J."/>
            <person name="Negash T."/>
            <person name="Nguyen T."/>
            <person name="Nguyen N."/>
            <person name="Nicol R."/>
            <person name="Norbu C."/>
            <person name="Norbu N."/>
            <person name="Novod N."/>
            <person name="O'Neill B."/>
            <person name="Osman S."/>
            <person name="Markiewicz E."/>
            <person name="Oyono O.L."/>
            <person name="Patti C."/>
            <person name="Phunkhang P."/>
            <person name="Pierre F."/>
            <person name="Priest M."/>
            <person name="Raghuraman S."/>
            <person name="Rege F."/>
            <person name="Reyes R."/>
            <person name="Rise C."/>
            <person name="Rogov P."/>
            <person name="Ross K."/>
            <person name="Ryan E."/>
            <person name="Settipalli S."/>
            <person name="Shea T."/>
            <person name="Sherpa N."/>
            <person name="Shi L."/>
            <person name="Shih D."/>
            <person name="Sparrow T."/>
            <person name="Spaulding J."/>
            <person name="Stalker J."/>
            <person name="Stange-Thomann N."/>
            <person name="Stavropoulos S."/>
            <person name="Stone C."/>
            <person name="Strader C."/>
            <person name="Tesfaye S."/>
            <person name="Thomson T."/>
            <person name="Thoulutsang Y."/>
            <person name="Thoulutsang D."/>
            <person name="Topham K."/>
            <person name="Topping I."/>
            <person name="Tsamla T."/>
            <person name="Vassiliev H."/>
            <person name="Vo A."/>
            <person name="Wangchuk T."/>
            <person name="Wangdi T."/>
            <person name="Weiand M."/>
            <person name="Wilkinson J."/>
            <person name="Wilson A."/>
            <person name="Yadav S."/>
            <person name="Young G."/>
            <person name="Yu Q."/>
            <person name="Zembek L."/>
            <person name="Zhong D."/>
            <person name="Zimmer A."/>
            <person name="Zwirko Z."/>
            <person name="Jaffe D.B."/>
            <person name="Alvarez P."/>
            <person name="Brockman W."/>
            <person name="Butler J."/>
            <person name="Chin C."/>
            <person name="Gnerre S."/>
            <person name="Grabherr M."/>
            <person name="Kleber M."/>
            <person name="Mauceli E."/>
            <person name="MacCallum I."/>
        </authorList>
    </citation>
    <scope>NUCLEOTIDE SEQUENCE [LARGE SCALE GENOMIC DNA]</scope>
    <source>
        <strain evidence="2">MSH-3 / Tucson 14011-0111.49</strain>
    </source>
</reference>
<organism evidence="2">
    <name type="scientific">Drosophila persimilis</name>
    <name type="common">Fruit fly</name>
    <dbReference type="NCBI Taxonomy" id="7234"/>
    <lineage>
        <taxon>Eukaryota</taxon>
        <taxon>Metazoa</taxon>
        <taxon>Ecdysozoa</taxon>
        <taxon>Arthropoda</taxon>
        <taxon>Hexapoda</taxon>
        <taxon>Insecta</taxon>
        <taxon>Pterygota</taxon>
        <taxon>Neoptera</taxon>
        <taxon>Endopterygota</taxon>
        <taxon>Diptera</taxon>
        <taxon>Brachycera</taxon>
        <taxon>Muscomorpha</taxon>
        <taxon>Ephydroidea</taxon>
        <taxon>Drosophilidae</taxon>
        <taxon>Drosophila</taxon>
        <taxon>Sophophora</taxon>
    </lineage>
</organism>
<keyword evidence="2" id="KW-1185">Reference proteome</keyword>
<dbReference type="PhylomeDB" id="B4GUL8"/>
<evidence type="ECO:0000313" key="2">
    <source>
        <dbReference type="Proteomes" id="UP000008744"/>
    </source>
</evidence>
<accession>B4GUL8</accession>
<dbReference type="HOGENOM" id="CLU_120650_0_0_1"/>
<dbReference type="KEGG" id="dpe:6597108"/>
<proteinExistence type="predicted"/>
<dbReference type="Proteomes" id="UP000008744">
    <property type="component" value="Unassembled WGS sequence"/>
</dbReference>